<evidence type="ECO:0000259" key="7">
    <source>
        <dbReference type="PROSITE" id="PS51857"/>
    </source>
</evidence>
<comment type="subcellular location">
    <subcellularLocation>
        <location evidence="1">Cytoplasm</location>
    </subcellularLocation>
</comment>
<evidence type="ECO:0000256" key="5">
    <source>
        <dbReference type="ARBA" id="ARBA00023159"/>
    </source>
</evidence>
<dbReference type="InterPro" id="IPR012156">
    <property type="entry name" value="Cold_shock_CspA"/>
</dbReference>
<dbReference type="CDD" id="cd04458">
    <property type="entry name" value="CSP_CDS"/>
    <property type="match status" value="1"/>
</dbReference>
<keyword evidence="9" id="KW-1185">Reference proteome</keyword>
<evidence type="ECO:0000256" key="2">
    <source>
        <dbReference type="ARBA" id="ARBA00022490"/>
    </source>
</evidence>
<dbReference type="InterPro" id="IPR019844">
    <property type="entry name" value="CSD_CS"/>
</dbReference>
<dbReference type="Gene3D" id="2.40.50.140">
    <property type="entry name" value="Nucleic acid-binding proteins"/>
    <property type="match status" value="1"/>
</dbReference>
<proteinExistence type="predicted"/>
<evidence type="ECO:0000256" key="4">
    <source>
        <dbReference type="ARBA" id="ARBA00023125"/>
    </source>
</evidence>
<keyword evidence="2" id="KW-0963">Cytoplasm</keyword>
<accession>A0ABN7WBN3</accession>
<evidence type="ECO:0000256" key="1">
    <source>
        <dbReference type="ARBA" id="ARBA00004496"/>
    </source>
</evidence>
<gene>
    <name evidence="8" type="ORF">GMARGA_LOCUS28806</name>
</gene>
<keyword evidence="4" id="KW-0238">DNA-binding</keyword>
<evidence type="ECO:0000313" key="8">
    <source>
        <dbReference type="EMBL" id="CAG8825302.1"/>
    </source>
</evidence>
<dbReference type="PROSITE" id="PS00352">
    <property type="entry name" value="CSD_1"/>
    <property type="match status" value="1"/>
</dbReference>
<keyword evidence="3" id="KW-0805">Transcription regulation</keyword>
<dbReference type="EMBL" id="CAJVQB010037540">
    <property type="protein sequence ID" value="CAG8825302.1"/>
    <property type="molecule type" value="Genomic_DNA"/>
</dbReference>
<sequence length="87" mass="9939">DSSMESNEETDERETGTVKWFSDEKGYGFITPNDGGEDLFVHHSEIRRTGFKSLREGNCVEYEMRKGQKGGRHAVNVRLPDETKSIE</sequence>
<protein>
    <submittedName>
        <fullName evidence="8">16738_t:CDS:1</fullName>
    </submittedName>
</protein>
<dbReference type="PIRSF" id="PIRSF002599">
    <property type="entry name" value="Cold_shock_A"/>
    <property type="match status" value="1"/>
</dbReference>
<dbReference type="SMART" id="SM00357">
    <property type="entry name" value="CSP"/>
    <property type="match status" value="1"/>
</dbReference>
<dbReference type="PANTHER" id="PTHR46565">
    <property type="entry name" value="COLD SHOCK DOMAIN PROTEIN 2"/>
    <property type="match status" value="1"/>
</dbReference>
<reference evidence="8 9" key="1">
    <citation type="submission" date="2021-06" db="EMBL/GenBank/DDBJ databases">
        <authorList>
            <person name="Kallberg Y."/>
            <person name="Tangrot J."/>
            <person name="Rosling A."/>
        </authorList>
    </citation>
    <scope>NUCLEOTIDE SEQUENCE [LARGE SCALE GENOMIC DNA]</scope>
    <source>
        <strain evidence="8 9">120-4 pot B 10/14</strain>
    </source>
</reference>
<evidence type="ECO:0000256" key="3">
    <source>
        <dbReference type="ARBA" id="ARBA00023015"/>
    </source>
</evidence>
<keyword evidence="5" id="KW-0010">Activator</keyword>
<dbReference type="Proteomes" id="UP000789901">
    <property type="component" value="Unassembled WGS sequence"/>
</dbReference>
<dbReference type="InterPro" id="IPR012340">
    <property type="entry name" value="NA-bd_OB-fold"/>
</dbReference>
<evidence type="ECO:0000313" key="9">
    <source>
        <dbReference type="Proteomes" id="UP000789901"/>
    </source>
</evidence>
<name>A0ABN7WBN3_GIGMA</name>
<dbReference type="InterPro" id="IPR002059">
    <property type="entry name" value="CSP_DNA-bd"/>
</dbReference>
<dbReference type="Pfam" id="PF00313">
    <property type="entry name" value="CSD"/>
    <property type="match status" value="1"/>
</dbReference>
<feature type="non-terminal residue" evidence="8">
    <location>
        <position position="1"/>
    </location>
</feature>
<organism evidence="8 9">
    <name type="scientific">Gigaspora margarita</name>
    <dbReference type="NCBI Taxonomy" id="4874"/>
    <lineage>
        <taxon>Eukaryota</taxon>
        <taxon>Fungi</taxon>
        <taxon>Fungi incertae sedis</taxon>
        <taxon>Mucoromycota</taxon>
        <taxon>Glomeromycotina</taxon>
        <taxon>Glomeromycetes</taxon>
        <taxon>Diversisporales</taxon>
        <taxon>Gigasporaceae</taxon>
        <taxon>Gigaspora</taxon>
    </lineage>
</organism>
<comment type="caution">
    <text evidence="8">The sequence shown here is derived from an EMBL/GenBank/DDBJ whole genome shotgun (WGS) entry which is preliminary data.</text>
</comment>
<dbReference type="PRINTS" id="PR00050">
    <property type="entry name" value="COLDSHOCK"/>
</dbReference>
<evidence type="ECO:0000256" key="6">
    <source>
        <dbReference type="ARBA" id="ARBA00023163"/>
    </source>
</evidence>
<dbReference type="PANTHER" id="PTHR46565:SF20">
    <property type="entry name" value="COLD SHOCK DOMAIN-CONTAINING PROTEIN 4"/>
    <property type="match status" value="1"/>
</dbReference>
<feature type="domain" description="CSD" evidence="7">
    <location>
        <begin position="13"/>
        <end position="79"/>
    </location>
</feature>
<dbReference type="PROSITE" id="PS51857">
    <property type="entry name" value="CSD_2"/>
    <property type="match status" value="1"/>
</dbReference>
<keyword evidence="6" id="KW-0804">Transcription</keyword>
<dbReference type="InterPro" id="IPR011129">
    <property type="entry name" value="CSD"/>
</dbReference>
<dbReference type="SUPFAM" id="SSF50249">
    <property type="entry name" value="Nucleic acid-binding proteins"/>
    <property type="match status" value="1"/>
</dbReference>